<dbReference type="SUPFAM" id="SSF55486">
    <property type="entry name" value="Metalloproteases ('zincins'), catalytic domain"/>
    <property type="match status" value="1"/>
</dbReference>
<comment type="caution">
    <text evidence="4">The sequence shown here is derived from an EMBL/GenBank/DDBJ whole genome shotgun (WGS) entry which is preliminary data.</text>
</comment>
<dbReference type="Pfam" id="PF17148">
    <property type="entry name" value="DUF5117"/>
    <property type="match status" value="1"/>
</dbReference>
<dbReference type="Proteomes" id="UP000613582">
    <property type="component" value="Unassembled WGS sequence"/>
</dbReference>
<protein>
    <recommendedName>
        <fullName evidence="6">DUF5117 domain-containing protein</fullName>
    </recommendedName>
</protein>
<feature type="chain" id="PRO_5035151990" description="DUF5117 domain-containing protein" evidence="1">
    <location>
        <begin position="29"/>
        <end position="871"/>
    </location>
</feature>
<evidence type="ECO:0000259" key="2">
    <source>
        <dbReference type="Pfam" id="PF16313"/>
    </source>
</evidence>
<feature type="domain" description="DUF5117" evidence="3">
    <location>
        <begin position="111"/>
        <end position="309"/>
    </location>
</feature>
<name>A0A8J2V7P8_9PROT</name>
<dbReference type="InterPro" id="IPR034032">
    <property type="entry name" value="Zn_MMP-like_bac"/>
</dbReference>
<evidence type="ECO:0000313" key="4">
    <source>
        <dbReference type="EMBL" id="GGD13226.1"/>
    </source>
</evidence>
<dbReference type="EMBL" id="BMGH01000001">
    <property type="protein sequence ID" value="GGD13226.1"/>
    <property type="molecule type" value="Genomic_DNA"/>
</dbReference>
<evidence type="ECO:0000313" key="5">
    <source>
        <dbReference type="Proteomes" id="UP000613582"/>
    </source>
</evidence>
<dbReference type="PANTHER" id="PTHR38478:SF1">
    <property type="entry name" value="ZINC DEPENDENT METALLOPROTEASE DOMAIN LIPOPROTEIN"/>
    <property type="match status" value="1"/>
</dbReference>
<dbReference type="CDD" id="cd04276">
    <property type="entry name" value="ZnMc_MMP_like_2"/>
    <property type="match status" value="1"/>
</dbReference>
<evidence type="ECO:0000259" key="3">
    <source>
        <dbReference type="Pfam" id="PF17148"/>
    </source>
</evidence>
<reference evidence="4" key="1">
    <citation type="journal article" date="2014" name="Int. J. Syst. Evol. Microbiol.">
        <title>Complete genome sequence of Corynebacterium casei LMG S-19264T (=DSM 44701T), isolated from a smear-ripened cheese.</title>
        <authorList>
            <consortium name="US DOE Joint Genome Institute (JGI-PGF)"/>
            <person name="Walter F."/>
            <person name="Albersmeier A."/>
            <person name="Kalinowski J."/>
            <person name="Ruckert C."/>
        </authorList>
    </citation>
    <scope>NUCLEOTIDE SEQUENCE</scope>
    <source>
        <strain evidence="4">CGMCC 1.12921</strain>
    </source>
</reference>
<dbReference type="Gene3D" id="3.40.390.10">
    <property type="entry name" value="Collagenase (Catalytic Domain)"/>
    <property type="match status" value="1"/>
</dbReference>
<dbReference type="InterPro" id="IPR024079">
    <property type="entry name" value="MetalloPept_cat_dom_sf"/>
</dbReference>
<dbReference type="RefSeq" id="WP_188158330.1">
    <property type="nucleotide sequence ID" value="NZ_BMGH01000001.1"/>
</dbReference>
<accession>A0A8J2V7P8</accession>
<feature type="domain" description="EcxA zinc-binding" evidence="2">
    <location>
        <begin position="480"/>
        <end position="791"/>
    </location>
</feature>
<dbReference type="GO" id="GO:0008237">
    <property type="term" value="F:metallopeptidase activity"/>
    <property type="evidence" value="ECO:0007669"/>
    <property type="project" value="InterPro"/>
</dbReference>
<dbReference type="InterPro" id="IPR033413">
    <property type="entry name" value="DUF5117"/>
</dbReference>
<feature type="signal peptide" evidence="1">
    <location>
        <begin position="1"/>
        <end position="28"/>
    </location>
</feature>
<dbReference type="InterPro" id="IPR032534">
    <property type="entry name" value="EcxA_zinc-bd"/>
</dbReference>
<evidence type="ECO:0008006" key="6">
    <source>
        <dbReference type="Google" id="ProtNLM"/>
    </source>
</evidence>
<dbReference type="Pfam" id="PF16313">
    <property type="entry name" value="DUF4953"/>
    <property type="match status" value="1"/>
</dbReference>
<sequence length="871" mass="95714">MTKNSLLAQPFYALLAGVASFTSVAALATVMTVQPVFAQDDEDEEDEDKTIADVVEDYEELDGLFPMWQDPENGDLYMEITEDQLGEEFIAFSYTENGVLGAGHFKGAYRDQRIISFEKRYGTIDVVEVNTAFYFDEDNALSRASDANISDAILANVTIEGETAASGEGEEATPARYLVKANDLFLTENLHQVKASSGPNDQPTDFRIGELSASKTHYDEVRNYPENTDVIVSYVYDLPRPTNYGGADVTDARSVTIRMQHSLIAMPEEEFTPRFDDYRIGYFFDQVTDLTSPDATPYRDMINRWRLVKQDPSAAVSDPVEPITWWIENTTPVEYRDIIRDAALAWNESFEAAGFSNAMEVKVQPDDAEWDAGDIRYNVLRWTSSPNPPFGGYGPSFTNPRTGEIIGADIMLEYVFLTNRITFTELFGEDGAASQAAMAALHEANARGKGLCDVGTRLHQDLMFARTAAMQAGAGEDDVSQLVEDGLYYLILHEIGHTLGLNHNMKASIMWDAQEVHDKELTQGIIAGSVMDYPALNVAPQGVTQGDYANRRPGPYDNWAITFGYAPQIDDPAARAALLSKSTEHGLAFGNDADDMRSAGGGGIDPRVMIGDMSSDMVTYGKDRIDLVQSLMPGLKEKYSSEGDSWEALRNAYLILTSNQASMGGAVSRYIGGVYVERAAIGQDGETQSYTPVSKDYQKAAMKLLKDEIFAADAFDVPADLVASLQPQRRGFALFGDTEDPKVHERALSIQSSVLNHLMSANVLDRMTNYQLYGGEYKPAEMLLDLNDAIYGGDLTGKPNTFRQNLQVEYTKRLVGIVGNGGYGPVAQSAALAAIKDVNGRIGWFAFGQDAASAAHREHIKAIIAPVMEKI</sequence>
<gene>
    <name evidence="4" type="ORF">GCM10011342_22490</name>
</gene>
<organism evidence="4 5">
    <name type="scientific">Aquisalinus flavus</name>
    <dbReference type="NCBI Taxonomy" id="1526572"/>
    <lineage>
        <taxon>Bacteria</taxon>
        <taxon>Pseudomonadati</taxon>
        <taxon>Pseudomonadota</taxon>
        <taxon>Alphaproteobacteria</taxon>
        <taxon>Parvularculales</taxon>
        <taxon>Parvularculaceae</taxon>
        <taxon>Aquisalinus</taxon>
    </lineage>
</organism>
<keyword evidence="1" id="KW-0732">Signal</keyword>
<dbReference type="PANTHER" id="PTHR38478">
    <property type="entry name" value="PEPTIDASE M1A AND M12B"/>
    <property type="match status" value="1"/>
</dbReference>
<evidence type="ECO:0000256" key="1">
    <source>
        <dbReference type="SAM" id="SignalP"/>
    </source>
</evidence>
<reference evidence="4" key="2">
    <citation type="submission" date="2020-09" db="EMBL/GenBank/DDBJ databases">
        <authorList>
            <person name="Sun Q."/>
            <person name="Zhou Y."/>
        </authorList>
    </citation>
    <scope>NUCLEOTIDE SEQUENCE</scope>
    <source>
        <strain evidence="4">CGMCC 1.12921</strain>
    </source>
</reference>
<keyword evidence="5" id="KW-1185">Reference proteome</keyword>
<proteinExistence type="predicted"/>
<dbReference type="AlphaFoldDB" id="A0A8J2V7P8"/>